<dbReference type="EMBL" id="JANHOG010002623">
    <property type="protein sequence ID" value="KAJ3521531.1"/>
    <property type="molecule type" value="Genomic_DNA"/>
</dbReference>
<comment type="caution">
    <text evidence="1">The sequence shown here is derived from an EMBL/GenBank/DDBJ whole genome shotgun (WGS) entry which is preliminary data.</text>
</comment>
<keyword evidence="2" id="KW-1185">Reference proteome</keyword>
<evidence type="ECO:0000313" key="1">
    <source>
        <dbReference type="EMBL" id="KAJ3521531.1"/>
    </source>
</evidence>
<organism evidence="1 2">
    <name type="scientific">Phlebia brevispora</name>
    <dbReference type="NCBI Taxonomy" id="194682"/>
    <lineage>
        <taxon>Eukaryota</taxon>
        <taxon>Fungi</taxon>
        <taxon>Dikarya</taxon>
        <taxon>Basidiomycota</taxon>
        <taxon>Agaricomycotina</taxon>
        <taxon>Agaricomycetes</taxon>
        <taxon>Polyporales</taxon>
        <taxon>Meruliaceae</taxon>
        <taxon>Phlebia</taxon>
    </lineage>
</organism>
<protein>
    <submittedName>
        <fullName evidence="1">Uncharacterized protein</fullName>
    </submittedName>
</protein>
<proteinExistence type="predicted"/>
<name>A0ACC1RLQ5_9APHY</name>
<gene>
    <name evidence="1" type="ORF">NM688_g9004</name>
</gene>
<dbReference type="Proteomes" id="UP001148662">
    <property type="component" value="Unassembled WGS sequence"/>
</dbReference>
<sequence>MPIEDVVPLLGWFRRVKARIVWIDQENQGGRPGYQSPDLEASQMDRIARDWEDFDRNHWRCQYLDDGSKPALKLSVFENMHRTSRHADYWTKILDRERQHVTSEPRKVTIYSDELLREDVALEVPLQIKHTTTNPVISSSQASVPCTELGVEGLLSELNGVMRTSYSQDVPGLLPILQDCIEREYDFGAAFGRLRRYWFNDFAQLQRLLEEDERTDTRARESVLDRDHMVVANSDIPPRRFWDLYSNRVVPHWVTRFGRTHLNLWAISHSWVEESQRQSVATPINSYEWHVPIPGDTTLDRVRVEMLNLGAEYVWLDALCLRQEDSAKPEMETPREEEWRLDVPTIGNVYRSSVKVVTYFEGLGRPFHLGDVNGDRHWINRTWTLQEADGTTLVGGIIPRSPFPPHSSSDLDDDTRHFYTTLGAMFEGATRDNVGWGGQGLFVLLDTMLRRRATFRMDKVAGLACLLRSKTLPAYSRGGDTEDDLEEAWRHLANMMTERYRLDLIFLYPVPGDGKCTWRPTWRQLTSATTPLPHAQLTSLGVYPWTQTIHDDDSIEMKVITLNRCTIRCLDKPNEMEHCGHGTVVVTLDGVESSTSTGVVQPSFTGTPHHRHRILDGEGYVLVGFTCQVTYHREISRHWMIGRYVNEPVFGKDLPRIEKISVLELDRQYDDLGSRYPTLRESGLLEERDVIIV</sequence>
<evidence type="ECO:0000313" key="2">
    <source>
        <dbReference type="Proteomes" id="UP001148662"/>
    </source>
</evidence>
<accession>A0ACC1RLQ5</accession>
<reference evidence="1" key="1">
    <citation type="submission" date="2022-07" db="EMBL/GenBank/DDBJ databases">
        <title>Genome Sequence of Phlebia brevispora.</title>
        <authorList>
            <person name="Buettner E."/>
        </authorList>
    </citation>
    <scope>NUCLEOTIDE SEQUENCE</scope>
    <source>
        <strain evidence="1">MPL23</strain>
    </source>
</reference>